<dbReference type="Proteomes" id="UP000247702">
    <property type="component" value="Unassembled WGS sequence"/>
</dbReference>
<keyword evidence="1" id="KW-0347">Helicase</keyword>
<dbReference type="GO" id="GO:0006281">
    <property type="term" value="P:DNA repair"/>
    <property type="evidence" value="ECO:0007669"/>
    <property type="project" value="UniProtKB-KW"/>
</dbReference>
<comment type="catalytic activity">
    <reaction evidence="1">
        <text>ATP + H2O = ADP + phosphate + H(+)</text>
        <dbReference type="Rhea" id="RHEA:13065"/>
        <dbReference type="ChEBI" id="CHEBI:15377"/>
        <dbReference type="ChEBI" id="CHEBI:15378"/>
        <dbReference type="ChEBI" id="CHEBI:30616"/>
        <dbReference type="ChEBI" id="CHEBI:43474"/>
        <dbReference type="ChEBI" id="CHEBI:456216"/>
        <dbReference type="EC" id="5.6.2.3"/>
    </reaction>
</comment>
<comment type="cofactor">
    <cofactor evidence="1">
        <name>Mg(2+)</name>
        <dbReference type="ChEBI" id="CHEBI:18420"/>
    </cofactor>
</comment>
<dbReference type="InterPro" id="IPR027417">
    <property type="entry name" value="P-loop_NTPase"/>
</dbReference>
<dbReference type="Pfam" id="PF05970">
    <property type="entry name" value="PIF1"/>
    <property type="match status" value="1"/>
</dbReference>
<evidence type="ECO:0000259" key="3">
    <source>
        <dbReference type="Pfam" id="PF05970"/>
    </source>
</evidence>
<name>A0A2Z6RPV4_9GLOM</name>
<keyword evidence="5" id="KW-1185">Reference proteome</keyword>
<dbReference type="GO" id="GO:0000723">
    <property type="term" value="P:telomere maintenance"/>
    <property type="evidence" value="ECO:0007669"/>
    <property type="project" value="InterPro"/>
</dbReference>
<dbReference type="AlphaFoldDB" id="A0A2Z6RPV4"/>
<dbReference type="GO" id="GO:0016887">
    <property type="term" value="F:ATP hydrolysis activity"/>
    <property type="evidence" value="ECO:0007669"/>
    <property type="project" value="RHEA"/>
</dbReference>
<keyword evidence="1" id="KW-0233">DNA recombination</keyword>
<proteinExistence type="inferred from homology"/>
<keyword evidence="1" id="KW-0227">DNA damage</keyword>
<evidence type="ECO:0000256" key="2">
    <source>
        <dbReference type="SAM" id="MobiDB-lite"/>
    </source>
</evidence>
<dbReference type="EC" id="5.6.2.3" evidence="1"/>
<keyword evidence="1" id="KW-0547">Nucleotide-binding</keyword>
<reference evidence="4 5" key="1">
    <citation type="submission" date="2017-11" db="EMBL/GenBank/DDBJ databases">
        <title>The genome of Rhizophagus clarus HR1 reveals common genetic basis of auxotrophy among arbuscular mycorrhizal fungi.</title>
        <authorList>
            <person name="Kobayashi Y."/>
        </authorList>
    </citation>
    <scope>NUCLEOTIDE SEQUENCE [LARGE SCALE GENOMIC DNA]</scope>
    <source>
        <strain evidence="4 5">HR1</strain>
    </source>
</reference>
<dbReference type="GO" id="GO:0043139">
    <property type="term" value="F:5'-3' DNA helicase activity"/>
    <property type="evidence" value="ECO:0007669"/>
    <property type="project" value="UniProtKB-EC"/>
</dbReference>
<dbReference type="GO" id="GO:0006310">
    <property type="term" value="P:DNA recombination"/>
    <property type="evidence" value="ECO:0007669"/>
    <property type="project" value="UniProtKB-KW"/>
</dbReference>
<keyword evidence="1" id="KW-0234">DNA repair</keyword>
<keyword evidence="1" id="KW-0378">Hydrolase</keyword>
<gene>
    <name evidence="4" type="ORF">RclHR1_22940002</name>
</gene>
<comment type="caution">
    <text evidence="4">The sequence shown here is derived from an EMBL/GenBank/DDBJ whole genome shotgun (WGS) entry which is preliminary data.</text>
</comment>
<feature type="region of interest" description="Disordered" evidence="2">
    <location>
        <begin position="51"/>
        <end position="72"/>
    </location>
</feature>
<evidence type="ECO:0000256" key="1">
    <source>
        <dbReference type="RuleBase" id="RU363044"/>
    </source>
</evidence>
<sequence length="336" mass="38589">MEEGIATTVKDLTQLMIIQQLKGDNFTSWSTLYSQYIGIINSEPVDLLGLPVDNEENETTDDESLEELSEDDESEEYRYDWMHLAEIGLRANIDSSTDLGTRDMDINYDWINEGRQRYSDDDLTGASDFIRNALDKDQKNNDRCDDRDLVDFQTLNVKQNSVLKQIKLHYNDILMESSDNCASSYRSGSLNINGTTIHLMLSIPIINNKRSNKLEIDGERLKQLQERLQGVHYVIIDKLSMVGRRMLAKIDTRLRQGFSENRNVPFGKRSIILFSNFGQLPPVLDLLMYTTNTSRDASSNNGIVLYKSFLEACKLDVIERQNGDSEEQRTFRDILL</sequence>
<feature type="compositionally biased region" description="Acidic residues" evidence="2">
    <location>
        <begin position="53"/>
        <end position="72"/>
    </location>
</feature>
<organism evidence="4 5">
    <name type="scientific">Rhizophagus clarus</name>
    <dbReference type="NCBI Taxonomy" id="94130"/>
    <lineage>
        <taxon>Eukaryota</taxon>
        <taxon>Fungi</taxon>
        <taxon>Fungi incertae sedis</taxon>
        <taxon>Mucoromycota</taxon>
        <taxon>Glomeromycotina</taxon>
        <taxon>Glomeromycetes</taxon>
        <taxon>Glomerales</taxon>
        <taxon>Glomeraceae</taxon>
        <taxon>Rhizophagus</taxon>
    </lineage>
</organism>
<dbReference type="GO" id="GO:0005524">
    <property type="term" value="F:ATP binding"/>
    <property type="evidence" value="ECO:0007669"/>
    <property type="project" value="UniProtKB-KW"/>
</dbReference>
<evidence type="ECO:0000313" key="4">
    <source>
        <dbReference type="EMBL" id="GBB94108.1"/>
    </source>
</evidence>
<feature type="domain" description="DNA helicase Pif1-like DEAD-box helicase" evidence="3">
    <location>
        <begin position="188"/>
        <end position="324"/>
    </location>
</feature>
<dbReference type="PANTHER" id="PTHR47642">
    <property type="entry name" value="ATP-DEPENDENT DNA HELICASE"/>
    <property type="match status" value="1"/>
</dbReference>
<dbReference type="InterPro" id="IPR010285">
    <property type="entry name" value="DNA_helicase_pif1-like_DEAD"/>
</dbReference>
<accession>A0A2Z6RPV4</accession>
<dbReference type="Gene3D" id="3.40.50.300">
    <property type="entry name" value="P-loop containing nucleotide triphosphate hydrolases"/>
    <property type="match status" value="1"/>
</dbReference>
<keyword evidence="1" id="KW-0067">ATP-binding</keyword>
<evidence type="ECO:0000313" key="5">
    <source>
        <dbReference type="Proteomes" id="UP000247702"/>
    </source>
</evidence>
<dbReference type="STRING" id="94130.A0A2Z6RPV4"/>
<dbReference type="EMBL" id="BEXD01001440">
    <property type="protein sequence ID" value="GBB94108.1"/>
    <property type="molecule type" value="Genomic_DNA"/>
</dbReference>
<comment type="similarity">
    <text evidence="1">Belongs to the helicase family.</text>
</comment>
<protein>
    <recommendedName>
        <fullName evidence="1">ATP-dependent DNA helicase</fullName>
        <ecNumber evidence="1">5.6.2.3</ecNumber>
    </recommendedName>
</protein>
<dbReference type="InterPro" id="IPR051055">
    <property type="entry name" value="PIF1_helicase"/>
</dbReference>